<evidence type="ECO:0000256" key="1">
    <source>
        <dbReference type="SAM" id="MobiDB-lite"/>
    </source>
</evidence>
<dbReference type="AlphaFoldDB" id="A0A1G4B4K9"/>
<name>A0A1G4B4K9_9PEZI</name>
<gene>
    <name evidence="2" type="ORF">CORC01_08301</name>
</gene>
<evidence type="ECO:0000313" key="3">
    <source>
        <dbReference type="Proteomes" id="UP000176998"/>
    </source>
</evidence>
<organism evidence="2 3">
    <name type="scientific">Colletotrichum orchidophilum</name>
    <dbReference type="NCBI Taxonomy" id="1209926"/>
    <lineage>
        <taxon>Eukaryota</taxon>
        <taxon>Fungi</taxon>
        <taxon>Dikarya</taxon>
        <taxon>Ascomycota</taxon>
        <taxon>Pezizomycotina</taxon>
        <taxon>Sordariomycetes</taxon>
        <taxon>Hypocreomycetidae</taxon>
        <taxon>Glomerellales</taxon>
        <taxon>Glomerellaceae</taxon>
        <taxon>Colletotrichum</taxon>
    </lineage>
</organism>
<keyword evidence="3" id="KW-1185">Reference proteome</keyword>
<reference evidence="2 3" key="1">
    <citation type="submission" date="2016-09" db="EMBL/GenBank/DDBJ databases">
        <authorList>
            <person name="Capua I."/>
            <person name="De Benedictis P."/>
            <person name="Joannis T."/>
            <person name="Lombin L.H."/>
            <person name="Cattoli G."/>
        </authorList>
    </citation>
    <scope>NUCLEOTIDE SEQUENCE [LARGE SCALE GENOMIC DNA]</scope>
    <source>
        <strain evidence="2 3">IMI 309357</strain>
    </source>
</reference>
<accession>A0A1G4B4K9</accession>
<comment type="caution">
    <text evidence="2">The sequence shown here is derived from an EMBL/GenBank/DDBJ whole genome shotgun (WGS) entry which is preliminary data.</text>
</comment>
<sequence length="22" mass="2370">MSVFRGRRYAGGVGDGRTRTGL</sequence>
<evidence type="ECO:0000313" key="2">
    <source>
        <dbReference type="EMBL" id="OHE96378.1"/>
    </source>
</evidence>
<proteinExistence type="predicted"/>
<dbReference type="Proteomes" id="UP000176998">
    <property type="component" value="Unassembled WGS sequence"/>
</dbReference>
<protein>
    <submittedName>
        <fullName evidence="2">Uncharacterized protein</fullName>
    </submittedName>
</protein>
<feature type="region of interest" description="Disordered" evidence="1">
    <location>
        <begin position="1"/>
        <end position="22"/>
    </location>
</feature>
<dbReference type="EMBL" id="MJBS01000070">
    <property type="protein sequence ID" value="OHE96378.1"/>
    <property type="molecule type" value="Genomic_DNA"/>
</dbReference>